<dbReference type="Pfam" id="PF04860">
    <property type="entry name" value="Phage_portal"/>
    <property type="match status" value="1"/>
</dbReference>
<accession>A0A6J5NL74</accession>
<dbReference type="Gene3D" id="3.30.1120.70">
    <property type="match status" value="1"/>
</dbReference>
<evidence type="ECO:0000256" key="2">
    <source>
        <dbReference type="ARBA" id="ARBA00023009"/>
    </source>
</evidence>
<dbReference type="Gene3D" id="1.20.1270.210">
    <property type="match status" value="1"/>
</dbReference>
<organism evidence="4">
    <name type="scientific">uncultured Caudovirales phage</name>
    <dbReference type="NCBI Taxonomy" id="2100421"/>
    <lineage>
        <taxon>Viruses</taxon>
        <taxon>Duplodnaviria</taxon>
        <taxon>Heunggongvirae</taxon>
        <taxon>Uroviricota</taxon>
        <taxon>Caudoviricetes</taxon>
        <taxon>Peduoviridae</taxon>
        <taxon>Maltschvirus</taxon>
        <taxon>Maltschvirus maltsch</taxon>
    </lineage>
</organism>
<proteinExistence type="predicted"/>
<keyword evidence="2" id="KW-1162">Viral penetration into host cytoplasm</keyword>
<protein>
    <submittedName>
        <fullName evidence="4">Bacteriophage/Gene transfer agent portal protein</fullName>
    </submittedName>
</protein>
<sequence length="368" mass="40460">MGLFDFLSTKSEAPAQQVDVAAALAPFEVSNILNNIGGTSYTDPLQALSVPSVARAKNIICSTIGSLPKEQYIKETGQHLTANRCINQPDRRIPGSVVYTWLAFDIWGHGVGYGVVNELYADGRIQDWTRIAYERVTPQYNGNMTEIIGYAIDGKMAPLSGVGSVIAFPGLDEGFFNRAGRTVRAAVWLERAAENYAKNPVPSTVLKSNGTNLTAERIRSLINSWSKSRQDNSTAFLNADVTLDVLGFDPARLQLNEARQYVSLELARAAGIPAYFLSSETTSMTYSNAISERKGLIDFSLRPIMTAIEERLSMADFIPAGTVIRFDLDDFLRGDALQRAQVYEILNRIGAMSVEQIQEEEDLINNGN</sequence>
<reference evidence="4" key="1">
    <citation type="submission" date="2020-04" db="EMBL/GenBank/DDBJ databases">
        <authorList>
            <person name="Chiriac C."/>
            <person name="Salcher M."/>
            <person name="Ghai R."/>
            <person name="Kavagutti S V."/>
        </authorList>
    </citation>
    <scope>NUCLEOTIDE SEQUENCE</scope>
</reference>
<keyword evidence="1" id="KW-1188">Viral release from host cell</keyword>
<keyword evidence="2" id="KW-1171">Viral genome ejection through host cell envelope</keyword>
<dbReference type="Gene3D" id="3.40.140.120">
    <property type="match status" value="1"/>
</dbReference>
<keyword evidence="3" id="KW-0231">Viral genome packaging</keyword>
<name>A0A6J5NL74_9CAUD</name>
<dbReference type="InterPro" id="IPR006944">
    <property type="entry name" value="Phage/GTA_portal"/>
</dbReference>
<dbReference type="EMBL" id="LR796686">
    <property type="protein sequence ID" value="CAB4159637.1"/>
    <property type="molecule type" value="Genomic_DNA"/>
</dbReference>
<gene>
    <name evidence="4" type="ORF">UFOVP716_9</name>
</gene>
<evidence type="ECO:0000256" key="1">
    <source>
        <dbReference type="ARBA" id="ARBA00022950"/>
    </source>
</evidence>
<evidence type="ECO:0000313" key="4">
    <source>
        <dbReference type="EMBL" id="CAB4159637.1"/>
    </source>
</evidence>
<keyword evidence="1" id="KW-0118">Viral capsid assembly</keyword>
<evidence type="ECO:0000256" key="3">
    <source>
        <dbReference type="ARBA" id="ARBA00023219"/>
    </source>
</evidence>
<keyword evidence="2" id="KW-1160">Virus entry into host cell</keyword>